<comment type="function">
    <text evidence="9">As part of the heterotrimeric replication protein A complex (RPA/RP-A), binds and stabilizes single-stranded DNA intermediates, that form during DNA replication or upon DNA stress. It prevents their reannealing and in parallel, recruits and activates different proteins and complexes involved in DNA metabolism. Thereby, it plays an essential role both in DNA replication and the cellular response to DNA damage.</text>
</comment>
<evidence type="ECO:0000259" key="11">
    <source>
        <dbReference type="Pfam" id="PF04057"/>
    </source>
</evidence>
<evidence type="ECO:0000256" key="4">
    <source>
        <dbReference type="ARBA" id="ARBA00022723"/>
    </source>
</evidence>
<dbReference type="GeneTree" id="ENSGT00390000012403"/>
<dbReference type="NCBIfam" id="TIGR00617">
    <property type="entry name" value="rpa1"/>
    <property type="match status" value="1"/>
</dbReference>
<dbReference type="GO" id="GO:0008270">
    <property type="term" value="F:zinc ion binding"/>
    <property type="evidence" value="ECO:0007669"/>
    <property type="project" value="UniProtKB-KW"/>
</dbReference>
<evidence type="ECO:0000256" key="5">
    <source>
        <dbReference type="ARBA" id="ARBA00022771"/>
    </source>
</evidence>
<feature type="domain" description="Replication factor-A protein 1 N-terminal" evidence="11">
    <location>
        <begin position="61"/>
        <end position="109"/>
    </location>
</feature>
<dbReference type="InterPro" id="IPR013955">
    <property type="entry name" value="Rep_factor-A_C"/>
</dbReference>
<gene>
    <name evidence="14" type="primary">RPA1</name>
    <name evidence="14" type="synonym">LOC115163438</name>
</gene>
<dbReference type="InterPro" id="IPR012340">
    <property type="entry name" value="NA-bd_OB-fold"/>
</dbReference>
<reference evidence="14" key="2">
    <citation type="submission" date="2025-09" db="UniProtKB">
        <authorList>
            <consortium name="Ensembl"/>
        </authorList>
    </citation>
    <scope>IDENTIFICATION</scope>
</reference>
<dbReference type="GO" id="GO:0016605">
    <property type="term" value="C:PML body"/>
    <property type="evidence" value="ECO:0007669"/>
    <property type="project" value="UniProtKB-SubCell"/>
</dbReference>
<sequence>MLFVSVSGEGLVGRCISSALIDKDRLTQAMGVCSGWPPSTALPMFVLVFLVSNISIPPLAFMLSTQLNPMAEDNRLAPNCICQLKRTVTNVLKDGRRVVVILDMEVVKSADEVAGKIGEPQPYVEGESSAHTAFLTITISYTRVTNKSGIRTWSNSRGDGKLFSMEIVDESGEIRVTAFTQEVDKFYSIIETGKVFYISKGSLKIANKQYSSLKNDYEMTLNGESTIIPCEDTQDVPMVQCNFVSIADLQAREKDTILDVIGVCKSVSDVTRLNTKNNREVSKRTLNLMDQSGKLVEVTLWGEEAENFDGSGQPILAIKGAKLSDYGGRSLSASFSSTVMVNPDIPEAYKLRGWYDKEGHSMDGQSLTEARTGGGGGNTNWKTLADIKTEHLGHGDKADYFSCIATIVYIRKENCLYQACPSQDCNKKVVDQQNGMFRCEKCDKEFPNFKYRLILSANIADYGDNQWVTCFQESAEAILGQNAAYLGQLKDSNEAAFEEIFQQANFHTFVFRNRVKLETYNDESRIKATVMEVKPVDHKEYSKRLIMNIRKMASAQ</sequence>
<dbReference type="Proteomes" id="UP000472277">
    <property type="component" value="Chromosome 26"/>
</dbReference>
<evidence type="ECO:0000256" key="2">
    <source>
        <dbReference type="ARBA" id="ARBA00005690"/>
    </source>
</evidence>
<evidence type="ECO:0000256" key="1">
    <source>
        <dbReference type="ARBA" id="ARBA00004322"/>
    </source>
</evidence>
<dbReference type="Pfam" id="PF16900">
    <property type="entry name" value="REPA_OB_2"/>
    <property type="match status" value="1"/>
</dbReference>
<dbReference type="GO" id="GO:0006310">
    <property type="term" value="P:DNA recombination"/>
    <property type="evidence" value="ECO:0007669"/>
    <property type="project" value="InterPro"/>
</dbReference>
<keyword evidence="15" id="KW-1185">Reference proteome</keyword>
<evidence type="ECO:0000256" key="7">
    <source>
        <dbReference type="ARBA" id="ARBA00023125"/>
    </source>
</evidence>
<keyword evidence="3 9" id="KW-0235">DNA replication</keyword>
<dbReference type="Ensembl" id="ENSSTUT00000118957.1">
    <property type="protein sequence ID" value="ENSSTUP00000111135.1"/>
    <property type="gene ID" value="ENSSTUG00000049208.1"/>
</dbReference>
<dbReference type="FunFam" id="2.40.50.140:FF:000090">
    <property type="entry name" value="Replication protein A subunit"/>
    <property type="match status" value="1"/>
</dbReference>
<dbReference type="SUPFAM" id="SSF50249">
    <property type="entry name" value="Nucleic acid-binding proteins"/>
    <property type="match status" value="4"/>
</dbReference>
<keyword evidence="8 9" id="KW-0539">Nucleus</keyword>
<evidence type="ECO:0000256" key="8">
    <source>
        <dbReference type="ARBA" id="ARBA00023242"/>
    </source>
</evidence>
<keyword evidence="7 9" id="KW-0238">DNA-binding</keyword>
<dbReference type="CDD" id="cd04475">
    <property type="entry name" value="RPA1_DBD_B"/>
    <property type="match status" value="1"/>
</dbReference>
<evidence type="ECO:0000313" key="14">
    <source>
        <dbReference type="Ensembl" id="ENSSTUP00000111135.1"/>
    </source>
</evidence>
<reference evidence="14" key="1">
    <citation type="submission" date="2025-08" db="UniProtKB">
        <authorList>
            <consortium name="Ensembl"/>
        </authorList>
    </citation>
    <scope>IDENTIFICATION</scope>
</reference>
<dbReference type="GO" id="GO:0006260">
    <property type="term" value="P:DNA replication"/>
    <property type="evidence" value="ECO:0007669"/>
    <property type="project" value="UniProtKB-KW"/>
</dbReference>
<dbReference type="GO" id="GO:0003677">
    <property type="term" value="F:DNA binding"/>
    <property type="evidence" value="ECO:0007669"/>
    <property type="project" value="UniProtKB-KW"/>
</dbReference>
<dbReference type="FunFam" id="2.40.50.140:FF:000041">
    <property type="entry name" value="Replication protein A subunit"/>
    <property type="match status" value="1"/>
</dbReference>
<dbReference type="PANTHER" id="PTHR47165:SF4">
    <property type="entry name" value="OS03G0429900 PROTEIN"/>
    <property type="match status" value="1"/>
</dbReference>
<name>A0A674ET05_SALTR</name>
<protein>
    <recommendedName>
        <fullName evidence="9">Replication protein A subunit</fullName>
    </recommendedName>
</protein>
<dbReference type="Gene3D" id="2.40.50.140">
    <property type="entry name" value="Nucleic acid-binding proteins"/>
    <property type="match status" value="4"/>
</dbReference>
<dbReference type="AlphaFoldDB" id="A0A674ET05"/>
<evidence type="ECO:0000259" key="13">
    <source>
        <dbReference type="Pfam" id="PF16900"/>
    </source>
</evidence>
<keyword evidence="6 9" id="KW-0862">Zinc</keyword>
<feature type="domain" description="Replication protein A OB" evidence="13">
    <location>
        <begin position="246"/>
        <end position="342"/>
    </location>
</feature>
<proteinExistence type="inferred from homology"/>
<dbReference type="CDD" id="cd04474">
    <property type="entry name" value="RPA1_DBD_A"/>
    <property type="match status" value="1"/>
</dbReference>
<dbReference type="InterPro" id="IPR004365">
    <property type="entry name" value="NA-bd_OB_tRNA"/>
</dbReference>
<evidence type="ECO:0000313" key="15">
    <source>
        <dbReference type="Proteomes" id="UP000472277"/>
    </source>
</evidence>
<accession>A0A674ET05</accession>
<dbReference type="InterPro" id="IPR004591">
    <property type="entry name" value="Rfa1"/>
</dbReference>
<organism evidence="14 15">
    <name type="scientific">Salmo trutta</name>
    <name type="common">Brown trout</name>
    <dbReference type="NCBI Taxonomy" id="8032"/>
    <lineage>
        <taxon>Eukaryota</taxon>
        <taxon>Metazoa</taxon>
        <taxon>Chordata</taxon>
        <taxon>Craniata</taxon>
        <taxon>Vertebrata</taxon>
        <taxon>Euteleostomi</taxon>
        <taxon>Actinopterygii</taxon>
        <taxon>Neopterygii</taxon>
        <taxon>Teleostei</taxon>
        <taxon>Protacanthopterygii</taxon>
        <taxon>Salmoniformes</taxon>
        <taxon>Salmonidae</taxon>
        <taxon>Salmoninae</taxon>
        <taxon>Salmo</taxon>
    </lineage>
</organism>
<evidence type="ECO:0000259" key="12">
    <source>
        <dbReference type="Pfam" id="PF08646"/>
    </source>
</evidence>
<dbReference type="Pfam" id="PF08646">
    <property type="entry name" value="Rep_fac-A_C"/>
    <property type="match status" value="1"/>
</dbReference>
<dbReference type="Pfam" id="PF01336">
    <property type="entry name" value="tRNA_anti-codon"/>
    <property type="match status" value="1"/>
</dbReference>
<dbReference type="FunFam" id="2.40.50.140:FF:000064">
    <property type="entry name" value="Replication protein A subunit"/>
    <property type="match status" value="1"/>
</dbReference>
<keyword evidence="4 9" id="KW-0479">Metal-binding</keyword>
<evidence type="ECO:0000256" key="6">
    <source>
        <dbReference type="ARBA" id="ARBA00022833"/>
    </source>
</evidence>
<dbReference type="CDD" id="cd04476">
    <property type="entry name" value="RPA1_DBD_C"/>
    <property type="match status" value="1"/>
</dbReference>
<dbReference type="Pfam" id="PF04057">
    <property type="entry name" value="Rep-A_N"/>
    <property type="match status" value="1"/>
</dbReference>
<keyword evidence="5 9" id="KW-0863">Zinc-finger</keyword>
<comment type="subcellular location">
    <subcellularLocation>
        <location evidence="1">Nucleus</location>
        <location evidence="1">PML body</location>
    </subcellularLocation>
</comment>
<comment type="similarity">
    <text evidence="2 9">Belongs to the replication factor A protein 1 family.</text>
</comment>
<feature type="domain" description="Replication factor A C-terminal" evidence="12">
    <location>
        <begin position="400"/>
        <end position="545"/>
    </location>
</feature>
<dbReference type="GO" id="GO:0006281">
    <property type="term" value="P:DNA repair"/>
    <property type="evidence" value="ECO:0007669"/>
    <property type="project" value="InterPro"/>
</dbReference>
<dbReference type="PANTHER" id="PTHR47165">
    <property type="entry name" value="OS03G0429900 PROTEIN"/>
    <property type="match status" value="1"/>
</dbReference>
<evidence type="ECO:0000259" key="10">
    <source>
        <dbReference type="Pfam" id="PF01336"/>
    </source>
</evidence>
<evidence type="ECO:0000256" key="9">
    <source>
        <dbReference type="RuleBase" id="RU364130"/>
    </source>
</evidence>
<feature type="domain" description="OB" evidence="10">
    <location>
        <begin position="143"/>
        <end position="219"/>
    </location>
</feature>
<dbReference type="InterPro" id="IPR031657">
    <property type="entry name" value="REPA_OB_2"/>
</dbReference>
<evidence type="ECO:0000256" key="3">
    <source>
        <dbReference type="ARBA" id="ARBA00022705"/>
    </source>
</evidence>
<comment type="subunit">
    <text evidence="9">Component of the heterotrimeric canonical replication protein A complex (RPA).</text>
</comment>
<dbReference type="InterPro" id="IPR047192">
    <property type="entry name" value="Euk_RPA1_DBD_C"/>
</dbReference>
<dbReference type="InterPro" id="IPR007199">
    <property type="entry name" value="Rep_factor-A_N"/>
</dbReference>